<protein>
    <submittedName>
        <fullName evidence="1">Uncharacterized protein</fullName>
    </submittedName>
</protein>
<comment type="caution">
    <text evidence="1">The sequence shown here is derived from an EMBL/GenBank/DDBJ whole genome shotgun (WGS) entry which is preliminary data.</text>
</comment>
<keyword evidence="2" id="KW-1185">Reference proteome</keyword>
<dbReference type="Proteomes" id="UP000744676">
    <property type="component" value="Unassembled WGS sequence"/>
</dbReference>
<name>A0ACB6V8J1_9ASCO</name>
<sequence length="542" mass="60278">MLAARRLAARGARGLRALSTASPAVTPAPPVSLNANNTARNAHLNDLRQAFPNTDALHPRIDLLLHNSDGKVRVALVPFHVHRNEVKGVLDAVLADPLSSDLEWYDALTNRLLGKNTLVAYAPSFDKNTITHNSLVEYGVNFPVPKAYTETAGAVQTAEEIDIIEVNNYKDSQEHLWACHRHVYLCSDARKAYTKPLVDVYPHDLFLDVEPARAGDSSASVKVEIISSAAANQGNALLRESAANASEYLELLKQSRIDHVLDSVFGRNLARSEAEVLKTIIRTCETIVDKEEEVTFDISAESASITKQRQKWSAEAHHELQTTFANALKELAHSKIPWWKLYFKVDEVHQTASETLFYYFLPRTQDRFEYLLGRIDQFAEEHHFPPLPASTPVEPATAGGATSIAKTEDISAMFKTSRDDIISELAVDLHNTALRELLKNLVGVQLPLVVLPLLGVYFFDYSLYAAGSVMALGLAVGASRLQKAWLKATTHFTNSALDQAKRTIEQCERGIWLRWEAQIKNQKTAAASRREIINNLKKTLTE</sequence>
<dbReference type="EMBL" id="QVQA01000012">
    <property type="protein sequence ID" value="KAF5101411.1"/>
    <property type="molecule type" value="Genomic_DNA"/>
</dbReference>
<accession>A0ACB6V8J1</accession>
<gene>
    <name evidence="1" type="ORF">D0Z00_000890</name>
</gene>
<reference evidence="1 2" key="1">
    <citation type="journal article" date="2020" name="Front. Microbiol.">
        <title>Phenotypic and Genetic Characterization of the Cheese Ripening Yeast Geotrichum candidum.</title>
        <authorList>
            <person name="Perkins V."/>
            <person name="Vignola S."/>
            <person name="Lessard M.H."/>
            <person name="Plante P.L."/>
            <person name="Corbeil J."/>
            <person name="Dugat-Bony E."/>
            <person name="Frenette M."/>
            <person name="Labrie S."/>
        </authorList>
    </citation>
    <scope>NUCLEOTIDE SEQUENCE [LARGE SCALE GENOMIC DNA]</scope>
    <source>
        <strain evidence="1 2">LMA-1147</strain>
    </source>
</reference>
<organism evidence="1 2">
    <name type="scientific">Geotrichum galactomycetum</name>
    <dbReference type="NCBI Taxonomy" id="27317"/>
    <lineage>
        <taxon>Eukaryota</taxon>
        <taxon>Fungi</taxon>
        <taxon>Dikarya</taxon>
        <taxon>Ascomycota</taxon>
        <taxon>Saccharomycotina</taxon>
        <taxon>Dipodascomycetes</taxon>
        <taxon>Dipodascales</taxon>
        <taxon>Dipodascaceae</taxon>
        <taxon>Geotrichum</taxon>
    </lineage>
</organism>
<evidence type="ECO:0000313" key="2">
    <source>
        <dbReference type="Proteomes" id="UP000744676"/>
    </source>
</evidence>
<evidence type="ECO:0000313" key="1">
    <source>
        <dbReference type="EMBL" id="KAF5101411.1"/>
    </source>
</evidence>
<proteinExistence type="predicted"/>